<organism evidence="1 2">
    <name type="scientific">Niastella populi</name>
    <dbReference type="NCBI Taxonomy" id="550983"/>
    <lineage>
        <taxon>Bacteria</taxon>
        <taxon>Pseudomonadati</taxon>
        <taxon>Bacteroidota</taxon>
        <taxon>Chitinophagia</taxon>
        <taxon>Chitinophagales</taxon>
        <taxon>Chitinophagaceae</taxon>
        <taxon>Niastella</taxon>
    </lineage>
</organism>
<keyword evidence="2" id="KW-1185">Reference proteome</keyword>
<name>A0A1V9ELJ8_9BACT</name>
<accession>A0A1V9ELJ8</accession>
<gene>
    <name evidence="1" type="ORF">A4R26_08520</name>
</gene>
<evidence type="ECO:0000313" key="2">
    <source>
        <dbReference type="Proteomes" id="UP000192276"/>
    </source>
</evidence>
<protein>
    <recommendedName>
        <fullName evidence="3">DUF2490 domain-containing protein</fullName>
    </recommendedName>
</protein>
<dbReference type="EMBL" id="LWBP01000243">
    <property type="protein sequence ID" value="OQP46745.1"/>
    <property type="molecule type" value="Genomic_DNA"/>
</dbReference>
<dbReference type="InterPro" id="IPR019619">
    <property type="entry name" value="DUF2490"/>
</dbReference>
<comment type="caution">
    <text evidence="1">The sequence shown here is derived from an EMBL/GenBank/DDBJ whole genome shotgun (WGS) entry which is preliminary data.</text>
</comment>
<evidence type="ECO:0000313" key="1">
    <source>
        <dbReference type="EMBL" id="OQP46745.1"/>
    </source>
</evidence>
<dbReference type="Proteomes" id="UP000192276">
    <property type="component" value="Unassembled WGS sequence"/>
</dbReference>
<dbReference type="AlphaFoldDB" id="A0A1V9ELJ8"/>
<evidence type="ECO:0008006" key="3">
    <source>
        <dbReference type="Google" id="ProtNLM"/>
    </source>
</evidence>
<dbReference type="Pfam" id="PF10677">
    <property type="entry name" value="DUF2490"/>
    <property type="match status" value="1"/>
</dbReference>
<reference evidence="2" key="1">
    <citation type="submission" date="2016-04" db="EMBL/GenBank/DDBJ databases">
        <authorList>
            <person name="Chen L."/>
            <person name="Zhuang W."/>
            <person name="Wang G."/>
        </authorList>
    </citation>
    <scope>NUCLEOTIDE SEQUENCE [LARGE SCALE GENOMIC DNA]</scope>
    <source>
        <strain evidence="2">208</strain>
    </source>
</reference>
<sequence length="267" mass="31467">MDRAGVFLNIMHRRNIFILLVFTAVSIKTFGQTTRSHGVFWGRLILADRINDRWKWELFLQKRTQNIPHEKNIFGALHYNSFLIWTNYCINKNLKLYLSPLGYFDSYPFLSEPEDIDLPGIKEFRFSARLEHELKGKHVDFSSRFTTECRRRDINQNDVYIPNWRLRYMTRFEKPVIGILQNNKPVSFFISDEVLVQFGKAVKNNASMFDQNRAAAGFSLEVVKNIKASFSYLNIFQQRANGKDFDDAHALWAVVTFDNLFSQFKRP</sequence>
<proteinExistence type="predicted"/>